<evidence type="ECO:0000259" key="4">
    <source>
        <dbReference type="PROSITE" id="PS50042"/>
    </source>
</evidence>
<gene>
    <name evidence="6" type="ORF">G3O08_10500</name>
</gene>
<feature type="domain" description="HTH crp-type" evidence="5">
    <location>
        <begin position="157"/>
        <end position="230"/>
    </location>
</feature>
<keyword evidence="3" id="KW-0804">Transcription</keyword>
<dbReference type="InterPro" id="IPR036388">
    <property type="entry name" value="WH-like_DNA-bd_sf"/>
</dbReference>
<dbReference type="InterPro" id="IPR014710">
    <property type="entry name" value="RmlC-like_jellyroll"/>
</dbReference>
<dbReference type="PANTHER" id="PTHR24567">
    <property type="entry name" value="CRP FAMILY TRANSCRIPTIONAL REGULATORY PROTEIN"/>
    <property type="match status" value="1"/>
</dbReference>
<dbReference type="AlphaFoldDB" id="A0A7K3WQX1"/>
<evidence type="ECO:0000259" key="5">
    <source>
        <dbReference type="PROSITE" id="PS51063"/>
    </source>
</evidence>
<dbReference type="InterPro" id="IPR018490">
    <property type="entry name" value="cNMP-bd_dom_sf"/>
</dbReference>
<dbReference type="Pfam" id="PF13545">
    <property type="entry name" value="HTH_Crp_2"/>
    <property type="match status" value="1"/>
</dbReference>
<dbReference type="SMART" id="SM00100">
    <property type="entry name" value="cNMP"/>
    <property type="match status" value="1"/>
</dbReference>
<dbReference type="Pfam" id="PF00027">
    <property type="entry name" value="cNMP_binding"/>
    <property type="match status" value="1"/>
</dbReference>
<reference evidence="6 7" key="1">
    <citation type="submission" date="2020-02" db="EMBL/GenBank/DDBJ databases">
        <title>Out from the shadows clarifying the taxonomy of the family Cryomorphaceae and related taxa by utilizing the GTDB taxonomic framework.</title>
        <authorList>
            <person name="Bowman J.P."/>
        </authorList>
    </citation>
    <scope>NUCLEOTIDE SEQUENCE [LARGE SCALE GENOMIC DNA]</scope>
    <source>
        <strain evidence="6 7">QSSC 1-22</strain>
    </source>
</reference>
<proteinExistence type="predicted"/>
<feature type="domain" description="Cyclic nucleotide-binding" evidence="4">
    <location>
        <begin position="23"/>
        <end position="143"/>
    </location>
</feature>
<dbReference type="InterPro" id="IPR036390">
    <property type="entry name" value="WH_DNA-bd_sf"/>
</dbReference>
<dbReference type="SUPFAM" id="SSF46785">
    <property type="entry name" value="Winged helix' DNA-binding domain"/>
    <property type="match status" value="1"/>
</dbReference>
<evidence type="ECO:0000256" key="3">
    <source>
        <dbReference type="ARBA" id="ARBA00023163"/>
    </source>
</evidence>
<sequence length="238" mass="26446">MSIACNSLPHIGCKLCQSHHKSLFGVLSDKEQTVVDNAKTCTKYKKGQVLFHEGTRPMGVFCVSTGRVKVYRMGLDGKEQIIKISAAGDLLGYKALISDQHYLLSAEALEDCLVCFIPKDDFLELLKPGSDFYMNLLKAVCEEHGVIASKITEMAQLSVRQRLALSLLMLNDTYGLEQDMIGEIQINLSREDLANIVGTATESLIRLLNEFKKDGLIETHGRKIEVKNKEGLLLASKR</sequence>
<dbReference type="CDD" id="cd00038">
    <property type="entry name" value="CAP_ED"/>
    <property type="match status" value="1"/>
</dbReference>
<evidence type="ECO:0000256" key="1">
    <source>
        <dbReference type="ARBA" id="ARBA00023015"/>
    </source>
</evidence>
<keyword evidence="7" id="KW-1185">Reference proteome</keyword>
<dbReference type="SUPFAM" id="SSF51206">
    <property type="entry name" value="cAMP-binding domain-like"/>
    <property type="match status" value="1"/>
</dbReference>
<dbReference type="Gene3D" id="1.10.10.10">
    <property type="entry name" value="Winged helix-like DNA-binding domain superfamily/Winged helix DNA-binding domain"/>
    <property type="match status" value="1"/>
</dbReference>
<comment type="caution">
    <text evidence="6">The sequence shown here is derived from an EMBL/GenBank/DDBJ whole genome shotgun (WGS) entry which is preliminary data.</text>
</comment>
<dbReference type="SMART" id="SM00419">
    <property type="entry name" value="HTH_CRP"/>
    <property type="match status" value="1"/>
</dbReference>
<dbReference type="InterPro" id="IPR012318">
    <property type="entry name" value="HTH_CRP"/>
</dbReference>
<dbReference type="GO" id="GO:0005829">
    <property type="term" value="C:cytosol"/>
    <property type="evidence" value="ECO:0007669"/>
    <property type="project" value="TreeGrafter"/>
</dbReference>
<dbReference type="InterPro" id="IPR050397">
    <property type="entry name" value="Env_Response_Regulators"/>
</dbReference>
<dbReference type="PROSITE" id="PS50042">
    <property type="entry name" value="CNMP_BINDING_3"/>
    <property type="match status" value="1"/>
</dbReference>
<dbReference type="InterPro" id="IPR000595">
    <property type="entry name" value="cNMP-bd_dom"/>
</dbReference>
<dbReference type="Proteomes" id="UP000486602">
    <property type="component" value="Unassembled WGS sequence"/>
</dbReference>
<dbReference type="PROSITE" id="PS51063">
    <property type="entry name" value="HTH_CRP_2"/>
    <property type="match status" value="1"/>
</dbReference>
<keyword evidence="1" id="KW-0805">Transcription regulation</keyword>
<protein>
    <submittedName>
        <fullName evidence="6">Crp/Fnr family transcriptional regulator</fullName>
    </submittedName>
</protein>
<dbReference type="GO" id="GO:0003700">
    <property type="term" value="F:DNA-binding transcription factor activity"/>
    <property type="evidence" value="ECO:0007669"/>
    <property type="project" value="TreeGrafter"/>
</dbReference>
<dbReference type="Gene3D" id="2.60.120.10">
    <property type="entry name" value="Jelly Rolls"/>
    <property type="match status" value="1"/>
</dbReference>
<evidence type="ECO:0000313" key="7">
    <source>
        <dbReference type="Proteomes" id="UP000486602"/>
    </source>
</evidence>
<dbReference type="PANTHER" id="PTHR24567:SF74">
    <property type="entry name" value="HTH-TYPE TRANSCRIPTIONAL REGULATOR ARCR"/>
    <property type="match status" value="1"/>
</dbReference>
<dbReference type="PRINTS" id="PR00034">
    <property type="entry name" value="HTHCRP"/>
</dbReference>
<organism evidence="6 7">
    <name type="scientific">Cryomorpha ignava</name>
    <dbReference type="NCBI Taxonomy" id="101383"/>
    <lineage>
        <taxon>Bacteria</taxon>
        <taxon>Pseudomonadati</taxon>
        <taxon>Bacteroidota</taxon>
        <taxon>Flavobacteriia</taxon>
        <taxon>Flavobacteriales</taxon>
        <taxon>Cryomorphaceae</taxon>
        <taxon>Cryomorpha</taxon>
    </lineage>
</organism>
<name>A0A7K3WQX1_9FLAO</name>
<dbReference type="EMBL" id="JAAGVY010000017">
    <property type="protein sequence ID" value="NEN23928.1"/>
    <property type="molecule type" value="Genomic_DNA"/>
</dbReference>
<keyword evidence="2" id="KW-0238">DNA-binding</keyword>
<evidence type="ECO:0000313" key="6">
    <source>
        <dbReference type="EMBL" id="NEN23928.1"/>
    </source>
</evidence>
<accession>A0A7K3WQX1</accession>
<dbReference type="RefSeq" id="WP_163285320.1">
    <property type="nucleotide sequence ID" value="NZ_JAAGVY010000017.1"/>
</dbReference>
<evidence type="ECO:0000256" key="2">
    <source>
        <dbReference type="ARBA" id="ARBA00023125"/>
    </source>
</evidence>
<dbReference type="GO" id="GO:0003677">
    <property type="term" value="F:DNA binding"/>
    <property type="evidence" value="ECO:0007669"/>
    <property type="project" value="UniProtKB-KW"/>
</dbReference>